<dbReference type="EMBL" id="CM004482">
    <property type="protein sequence ID" value="OCT62524.1"/>
    <property type="molecule type" value="Genomic_DNA"/>
</dbReference>
<dbReference type="AlphaFoldDB" id="A0A974H2I1"/>
<reference evidence="2" key="1">
    <citation type="journal article" date="2016" name="Nature">
        <title>Genome evolution in the allotetraploid frog Xenopus laevis.</title>
        <authorList>
            <person name="Session A.M."/>
            <person name="Uno Y."/>
            <person name="Kwon T."/>
            <person name="Chapman J.A."/>
            <person name="Toyoda A."/>
            <person name="Takahashi S."/>
            <person name="Fukui A."/>
            <person name="Hikosaka A."/>
            <person name="Suzuki A."/>
            <person name="Kondo M."/>
            <person name="van Heeringen S.J."/>
            <person name="Quigley I."/>
            <person name="Heinz S."/>
            <person name="Ogino H."/>
            <person name="Ochi H."/>
            <person name="Hellsten U."/>
            <person name="Lyons J.B."/>
            <person name="Simakov O."/>
            <person name="Putnam N."/>
            <person name="Stites J."/>
            <person name="Kuroki Y."/>
            <person name="Tanaka T."/>
            <person name="Michiue T."/>
            <person name="Watanabe M."/>
            <person name="Bogdanovic O."/>
            <person name="Lister R."/>
            <person name="Georgiou G."/>
            <person name="Paranjpe S.S."/>
            <person name="van Kruijsbergen I."/>
            <person name="Shu S."/>
            <person name="Carlson J."/>
            <person name="Kinoshita T."/>
            <person name="Ohta Y."/>
            <person name="Mawaribuchi S."/>
            <person name="Jenkins J."/>
            <person name="Grimwood J."/>
            <person name="Schmutz J."/>
            <person name="Mitros T."/>
            <person name="Mozaffari S.V."/>
            <person name="Suzuki Y."/>
            <person name="Haramoto Y."/>
            <person name="Yamamoto T.S."/>
            <person name="Takagi C."/>
            <person name="Heald R."/>
            <person name="Miller K."/>
            <person name="Haudenschild C."/>
            <person name="Kitzman J."/>
            <person name="Nakayama T."/>
            <person name="Izutsu Y."/>
            <person name="Robert J."/>
            <person name="Fortriede J."/>
            <person name="Burns K."/>
            <person name="Lotay V."/>
            <person name="Karimi K."/>
            <person name="Yasuoka Y."/>
            <person name="Dichmann D.S."/>
            <person name="Flajnik M.F."/>
            <person name="Houston D.W."/>
            <person name="Shendure J."/>
            <person name="DuPasquier L."/>
            <person name="Vize P.D."/>
            <person name="Zorn A.M."/>
            <person name="Ito M."/>
            <person name="Marcotte E.M."/>
            <person name="Wallingford J.B."/>
            <person name="Ito Y."/>
            <person name="Asashima M."/>
            <person name="Ueno N."/>
            <person name="Matsuda Y."/>
            <person name="Veenstra G.J."/>
            <person name="Fujiyama A."/>
            <person name="Harland R.M."/>
            <person name="Taira M."/>
            <person name="Rokhsar D.S."/>
        </authorList>
    </citation>
    <scope>NUCLEOTIDE SEQUENCE [LARGE SCALE GENOMIC DNA]</scope>
    <source>
        <strain evidence="2">J</strain>
    </source>
</reference>
<evidence type="ECO:0000313" key="1">
    <source>
        <dbReference type="EMBL" id="OCT62524.1"/>
    </source>
</evidence>
<sequence length="68" mass="7697">MQYSTMYFSCPKLSTFHYNVRFMCSPMAHLHSKMNVTFQEIFTHSAFPIHHNGTCSLVALIGIALSAV</sequence>
<proteinExistence type="predicted"/>
<dbReference type="Proteomes" id="UP000694892">
    <property type="component" value="Chromosome 9_10L"/>
</dbReference>
<gene>
    <name evidence="1" type="ORF">XELAEV_18043607mg</name>
</gene>
<organism evidence="1 2">
    <name type="scientific">Xenopus laevis</name>
    <name type="common">African clawed frog</name>
    <dbReference type="NCBI Taxonomy" id="8355"/>
    <lineage>
        <taxon>Eukaryota</taxon>
        <taxon>Metazoa</taxon>
        <taxon>Chordata</taxon>
        <taxon>Craniata</taxon>
        <taxon>Vertebrata</taxon>
        <taxon>Euteleostomi</taxon>
        <taxon>Amphibia</taxon>
        <taxon>Batrachia</taxon>
        <taxon>Anura</taxon>
        <taxon>Pipoidea</taxon>
        <taxon>Pipidae</taxon>
        <taxon>Xenopodinae</taxon>
        <taxon>Xenopus</taxon>
        <taxon>Xenopus</taxon>
    </lineage>
</organism>
<evidence type="ECO:0000313" key="2">
    <source>
        <dbReference type="Proteomes" id="UP000694892"/>
    </source>
</evidence>
<protein>
    <submittedName>
        <fullName evidence="1">Uncharacterized protein</fullName>
    </submittedName>
</protein>
<accession>A0A974H2I1</accession>
<name>A0A974H2I1_XENLA</name>